<dbReference type="Proteomes" id="UP001281003">
    <property type="component" value="Unassembled WGS sequence"/>
</dbReference>
<evidence type="ECO:0000256" key="1">
    <source>
        <dbReference type="SAM" id="SignalP"/>
    </source>
</evidence>
<feature type="chain" id="PRO_5041959760" evidence="1">
    <location>
        <begin position="20"/>
        <end position="233"/>
    </location>
</feature>
<evidence type="ECO:0000313" key="3">
    <source>
        <dbReference type="Proteomes" id="UP001281003"/>
    </source>
</evidence>
<accession>A0AAE0PKN5</accession>
<dbReference type="AlphaFoldDB" id="A0AAE0PKN5"/>
<feature type="signal peptide" evidence="1">
    <location>
        <begin position="1"/>
        <end position="19"/>
    </location>
</feature>
<sequence length="233" mass="26195">MSPILPVLILDSTLLSVLSQRPVSILHALAFLYRSRFAFHLGNTHHFSIFCSLACIAIRHRSLSHRSPLSMFIDSFACVVPSCAVMLHFLSLPPFEPEFELDPDPDEEPELEELLDVGALIVIVGRKTGMMGGFLGGCDIVRGSARWRFWVCSIVTVVRWWKSMLAGRFGCSTWKRCLCWCSHDDLFNFPGVCSPCTYCLADNATEWRCPKTLPVVEIVDRVFTEKKGVVNPV</sequence>
<evidence type="ECO:0000313" key="2">
    <source>
        <dbReference type="EMBL" id="KAK3401803.1"/>
    </source>
</evidence>
<keyword evidence="1" id="KW-0732">Signal</keyword>
<name>A0AAE0PKN5_SORBR</name>
<protein>
    <submittedName>
        <fullName evidence="2">Uncharacterized protein</fullName>
    </submittedName>
</protein>
<proteinExistence type="predicted"/>
<dbReference type="EMBL" id="JAUTDP010000002">
    <property type="protein sequence ID" value="KAK3401803.1"/>
    <property type="molecule type" value="Genomic_DNA"/>
</dbReference>
<reference evidence="2" key="1">
    <citation type="journal article" date="2023" name="Mol. Phylogenet. Evol.">
        <title>Genome-scale phylogeny and comparative genomics of the fungal order Sordariales.</title>
        <authorList>
            <person name="Hensen N."/>
            <person name="Bonometti L."/>
            <person name="Westerberg I."/>
            <person name="Brannstrom I.O."/>
            <person name="Guillou S."/>
            <person name="Cros-Aarteil S."/>
            <person name="Calhoun S."/>
            <person name="Haridas S."/>
            <person name="Kuo A."/>
            <person name="Mondo S."/>
            <person name="Pangilinan J."/>
            <person name="Riley R."/>
            <person name="LaButti K."/>
            <person name="Andreopoulos B."/>
            <person name="Lipzen A."/>
            <person name="Chen C."/>
            <person name="Yan M."/>
            <person name="Daum C."/>
            <person name="Ng V."/>
            <person name="Clum A."/>
            <person name="Steindorff A."/>
            <person name="Ohm R.A."/>
            <person name="Martin F."/>
            <person name="Silar P."/>
            <person name="Natvig D.O."/>
            <person name="Lalanne C."/>
            <person name="Gautier V."/>
            <person name="Ament-Velasquez S.L."/>
            <person name="Kruys A."/>
            <person name="Hutchinson M.I."/>
            <person name="Powell A.J."/>
            <person name="Barry K."/>
            <person name="Miller A.N."/>
            <person name="Grigoriev I.V."/>
            <person name="Debuchy R."/>
            <person name="Gladieux P."/>
            <person name="Hiltunen Thoren M."/>
            <person name="Johannesson H."/>
        </authorList>
    </citation>
    <scope>NUCLEOTIDE SEQUENCE</scope>
    <source>
        <strain evidence="2">FGSC 1904</strain>
    </source>
</reference>
<gene>
    <name evidence="2" type="ORF">B0T20DRAFT_123156</name>
</gene>
<keyword evidence="3" id="KW-1185">Reference proteome</keyword>
<organism evidence="2 3">
    <name type="scientific">Sordaria brevicollis</name>
    <dbReference type="NCBI Taxonomy" id="83679"/>
    <lineage>
        <taxon>Eukaryota</taxon>
        <taxon>Fungi</taxon>
        <taxon>Dikarya</taxon>
        <taxon>Ascomycota</taxon>
        <taxon>Pezizomycotina</taxon>
        <taxon>Sordariomycetes</taxon>
        <taxon>Sordariomycetidae</taxon>
        <taxon>Sordariales</taxon>
        <taxon>Sordariaceae</taxon>
        <taxon>Sordaria</taxon>
    </lineage>
</organism>
<reference evidence="2" key="2">
    <citation type="submission" date="2023-07" db="EMBL/GenBank/DDBJ databases">
        <authorList>
            <consortium name="Lawrence Berkeley National Laboratory"/>
            <person name="Haridas S."/>
            <person name="Hensen N."/>
            <person name="Bonometti L."/>
            <person name="Westerberg I."/>
            <person name="Brannstrom I.O."/>
            <person name="Guillou S."/>
            <person name="Cros-Aarteil S."/>
            <person name="Calhoun S."/>
            <person name="Kuo A."/>
            <person name="Mondo S."/>
            <person name="Pangilinan J."/>
            <person name="Riley R."/>
            <person name="LaButti K."/>
            <person name="Andreopoulos B."/>
            <person name="Lipzen A."/>
            <person name="Chen C."/>
            <person name="Yanf M."/>
            <person name="Daum C."/>
            <person name="Ng V."/>
            <person name="Clum A."/>
            <person name="Steindorff A."/>
            <person name="Ohm R."/>
            <person name="Martin F."/>
            <person name="Silar P."/>
            <person name="Natvig D."/>
            <person name="Lalanne C."/>
            <person name="Gautier V."/>
            <person name="Ament-velasquez S.L."/>
            <person name="Kruys A."/>
            <person name="Hutchinson M.I."/>
            <person name="Powell A.J."/>
            <person name="Barry K."/>
            <person name="Miller A.N."/>
            <person name="Grigoriev I.V."/>
            <person name="Debuchy R."/>
            <person name="Gladieux P."/>
            <person name="Thoren M.H."/>
            <person name="Johannesson H."/>
        </authorList>
    </citation>
    <scope>NUCLEOTIDE SEQUENCE</scope>
    <source>
        <strain evidence="2">FGSC 1904</strain>
    </source>
</reference>
<comment type="caution">
    <text evidence="2">The sequence shown here is derived from an EMBL/GenBank/DDBJ whole genome shotgun (WGS) entry which is preliminary data.</text>
</comment>